<feature type="chain" id="PRO_5046102100" description="Adhesin domain-containing protein" evidence="1">
    <location>
        <begin position="22"/>
        <end position="368"/>
    </location>
</feature>
<reference evidence="3" key="1">
    <citation type="journal article" date="2019" name="Int. J. Syst. Evol. Microbiol.">
        <title>The Global Catalogue of Microorganisms (GCM) 10K type strain sequencing project: providing services to taxonomists for standard genome sequencing and annotation.</title>
        <authorList>
            <consortium name="The Broad Institute Genomics Platform"/>
            <consortium name="The Broad Institute Genome Sequencing Center for Infectious Disease"/>
            <person name="Wu L."/>
            <person name="Ma J."/>
        </authorList>
    </citation>
    <scope>NUCLEOTIDE SEQUENCE [LARGE SCALE GENOMIC DNA]</scope>
    <source>
        <strain evidence="3">JCM 17664</strain>
    </source>
</reference>
<evidence type="ECO:0000313" key="2">
    <source>
        <dbReference type="EMBL" id="GAA4308735.1"/>
    </source>
</evidence>
<keyword evidence="1" id="KW-0732">Signal</keyword>
<accession>A0ABP8FQ77</accession>
<dbReference type="EMBL" id="BAABFN010000002">
    <property type="protein sequence ID" value="GAA4308735.1"/>
    <property type="molecule type" value="Genomic_DNA"/>
</dbReference>
<gene>
    <name evidence="2" type="ORF">GCM10023143_16340</name>
</gene>
<dbReference type="RefSeq" id="WP_344978111.1">
    <property type="nucleotide sequence ID" value="NZ_BAABFN010000002.1"/>
</dbReference>
<evidence type="ECO:0000256" key="1">
    <source>
        <dbReference type="SAM" id="SignalP"/>
    </source>
</evidence>
<organism evidence="2 3">
    <name type="scientific">Compostibacter hankyongensis</name>
    <dbReference type="NCBI Taxonomy" id="1007089"/>
    <lineage>
        <taxon>Bacteria</taxon>
        <taxon>Pseudomonadati</taxon>
        <taxon>Bacteroidota</taxon>
        <taxon>Chitinophagia</taxon>
        <taxon>Chitinophagales</taxon>
        <taxon>Chitinophagaceae</taxon>
        <taxon>Compostibacter</taxon>
    </lineage>
</organism>
<dbReference type="Proteomes" id="UP001501207">
    <property type="component" value="Unassembled WGS sequence"/>
</dbReference>
<feature type="signal peptide" evidence="1">
    <location>
        <begin position="1"/>
        <end position="21"/>
    </location>
</feature>
<proteinExistence type="predicted"/>
<comment type="caution">
    <text evidence="2">The sequence shown here is derived from an EMBL/GenBank/DDBJ whole genome shotgun (WGS) entry which is preliminary data.</text>
</comment>
<protein>
    <recommendedName>
        <fullName evidence="4">Adhesin domain-containing protein</fullName>
    </recommendedName>
</protein>
<evidence type="ECO:0000313" key="3">
    <source>
        <dbReference type="Proteomes" id="UP001501207"/>
    </source>
</evidence>
<evidence type="ECO:0008006" key="4">
    <source>
        <dbReference type="Google" id="ProtNLM"/>
    </source>
</evidence>
<name>A0ABP8FQ77_9BACT</name>
<keyword evidence="3" id="KW-1185">Reference proteome</keyword>
<sequence>MKHTFIQLGLFLLCLPVLAHAGDPFPFKRTLVKTYHVQAGAELSLDSKYGKINLHVWDQPVIKATITITGFGQDEDQARSMAEGASVSGQQTGNRVSLQTRYATSSSGSGGSLWNRLLSSVGNHNGKQYVNVDYEVYLPRSLALLSVANSYGDVWCEDVTARTQLTIKYGKFRLGNMKALSLESGYSQGTVGGAEQIAVNASYSEIKIDKAGQLKIDSKYGKFNLGDIGNLQNNSSYDAFAAEQVEKTVSDSRYTDYKFGSILLEGDLDITYGKVKVDALGNRFRQLQVDGRYANIDLGLPGSLSCRLDLELDHGNVNHSGSWDFRKVEDVNDKGKRTFRATLGDAGEAAAPIRVRGAYTDVSLKHAK</sequence>